<dbReference type="EMBL" id="BAAARI010000012">
    <property type="protein sequence ID" value="GAA2581020.1"/>
    <property type="molecule type" value="Genomic_DNA"/>
</dbReference>
<sequence>MARIGGRNSFMAWVVGLGSAAVVAALVVLAVPAIPAGVQMVGDTLRSSTSAPVAQGEAPAPASSTPLCQALYTDALWAQLTQRAGGVPVQDTSAPRVSATTLAASLAPEVSVSCTFTGINAGSIVTTVAKVDADAARVARATLESAGYACSDFGDGVRCRLTTADSSEDQVIRDGTWLASVFTGWHPDRYTERVALQLWPS</sequence>
<proteinExistence type="predicted"/>
<dbReference type="Proteomes" id="UP001500274">
    <property type="component" value="Unassembled WGS sequence"/>
</dbReference>
<keyword evidence="2" id="KW-1185">Reference proteome</keyword>
<evidence type="ECO:0000313" key="2">
    <source>
        <dbReference type="Proteomes" id="UP001500274"/>
    </source>
</evidence>
<protein>
    <submittedName>
        <fullName evidence="1">Uncharacterized protein</fullName>
    </submittedName>
</protein>
<accession>A0ABN3PDW5</accession>
<evidence type="ECO:0000313" key="1">
    <source>
        <dbReference type="EMBL" id="GAA2581020.1"/>
    </source>
</evidence>
<comment type="caution">
    <text evidence="1">The sequence shown here is derived from an EMBL/GenBank/DDBJ whole genome shotgun (WGS) entry which is preliminary data.</text>
</comment>
<organism evidence="1 2">
    <name type="scientific">Microbacterium binotii</name>
    <dbReference type="NCBI Taxonomy" id="462710"/>
    <lineage>
        <taxon>Bacteria</taxon>
        <taxon>Bacillati</taxon>
        <taxon>Actinomycetota</taxon>
        <taxon>Actinomycetes</taxon>
        <taxon>Micrococcales</taxon>
        <taxon>Microbacteriaceae</taxon>
        <taxon>Microbacterium</taxon>
    </lineage>
</organism>
<reference evidence="1 2" key="1">
    <citation type="journal article" date="2019" name="Int. J. Syst. Evol. Microbiol.">
        <title>The Global Catalogue of Microorganisms (GCM) 10K type strain sequencing project: providing services to taxonomists for standard genome sequencing and annotation.</title>
        <authorList>
            <consortium name="The Broad Institute Genomics Platform"/>
            <consortium name="The Broad Institute Genome Sequencing Center for Infectious Disease"/>
            <person name="Wu L."/>
            <person name="Ma J."/>
        </authorList>
    </citation>
    <scope>NUCLEOTIDE SEQUENCE [LARGE SCALE GENOMIC DNA]</scope>
    <source>
        <strain evidence="1 2">JCM 16365</strain>
    </source>
</reference>
<gene>
    <name evidence="1" type="ORF">GCM10009862_20270</name>
</gene>
<name>A0ABN3PDW5_9MICO</name>
<dbReference type="RefSeq" id="WP_344229125.1">
    <property type="nucleotide sequence ID" value="NZ_BAAARI010000012.1"/>
</dbReference>